<sequence length="172" mass="19654">MDRPPAAFPPPSPPQVMHRALRTARFRRERNAGRLSLAILVLGEQQFDHHCQRAPAFSDQRRLIFMGLEKLRFALRPHSPQAVSVPSFRPRGQIPQYGNIYGYVIHTSSYPDPRSLKLYDSRRWQTGSWGRRNVNESSKPCDVIRPSPPRRDRIVMSAESVRLGLPLGCSEA</sequence>
<comment type="caution">
    <text evidence="1">The sequence shown here is derived from an EMBL/GenBank/DDBJ whole genome shotgun (WGS) entry which is preliminary data.</text>
</comment>
<dbReference type="EMBL" id="MJBS01000006">
    <property type="protein sequence ID" value="OHF03419.1"/>
    <property type="molecule type" value="Genomic_DNA"/>
</dbReference>
<organism evidence="1 2">
    <name type="scientific">Colletotrichum orchidophilum</name>
    <dbReference type="NCBI Taxonomy" id="1209926"/>
    <lineage>
        <taxon>Eukaryota</taxon>
        <taxon>Fungi</taxon>
        <taxon>Dikarya</taxon>
        <taxon>Ascomycota</taxon>
        <taxon>Pezizomycotina</taxon>
        <taxon>Sordariomycetes</taxon>
        <taxon>Hypocreomycetidae</taxon>
        <taxon>Glomerellales</taxon>
        <taxon>Glomerellaceae</taxon>
        <taxon>Colletotrichum</taxon>
    </lineage>
</organism>
<evidence type="ECO:0000313" key="1">
    <source>
        <dbReference type="EMBL" id="OHF03419.1"/>
    </source>
</evidence>
<dbReference type="Proteomes" id="UP000176998">
    <property type="component" value="Unassembled WGS sequence"/>
</dbReference>
<reference evidence="1 2" key="1">
    <citation type="submission" date="2016-09" db="EMBL/GenBank/DDBJ databases">
        <authorList>
            <person name="Capua I."/>
            <person name="De Benedictis P."/>
            <person name="Joannis T."/>
            <person name="Lombin L.H."/>
            <person name="Cattoli G."/>
        </authorList>
    </citation>
    <scope>NUCLEOTIDE SEQUENCE [LARGE SCALE GENOMIC DNA]</scope>
    <source>
        <strain evidence="1 2">IMI 309357</strain>
    </source>
</reference>
<evidence type="ECO:0000313" key="2">
    <source>
        <dbReference type="Proteomes" id="UP000176998"/>
    </source>
</evidence>
<accession>A0A1G4BPP2</accession>
<proteinExistence type="predicted"/>
<name>A0A1G4BPP2_9PEZI</name>
<dbReference type="AlphaFoldDB" id="A0A1G4BPP2"/>
<keyword evidence="2" id="KW-1185">Reference proteome</keyword>
<gene>
    <name evidence="1" type="ORF">CORC01_01138</name>
</gene>
<protein>
    <submittedName>
        <fullName evidence="1">Uncharacterized protein</fullName>
    </submittedName>
</protein>
<dbReference type="GeneID" id="34554304"/>
<dbReference type="RefSeq" id="XP_022480555.1">
    <property type="nucleotide sequence ID" value="XM_022612794.1"/>
</dbReference>